<dbReference type="Proteomes" id="UP000271087">
    <property type="component" value="Unassembled WGS sequence"/>
</dbReference>
<dbReference type="AlphaFoldDB" id="A0A182EL03"/>
<protein>
    <submittedName>
        <fullName evidence="2 4">Uncharacterized protein</fullName>
    </submittedName>
</protein>
<evidence type="ECO:0000313" key="4">
    <source>
        <dbReference type="WBParaSite" id="nOo.2.0.1.t08792-RA"/>
    </source>
</evidence>
<proteinExistence type="predicted"/>
<feature type="region of interest" description="Disordered" evidence="1">
    <location>
        <begin position="1"/>
        <end position="28"/>
    </location>
</feature>
<evidence type="ECO:0000256" key="1">
    <source>
        <dbReference type="SAM" id="MobiDB-lite"/>
    </source>
</evidence>
<reference evidence="2 3" key="2">
    <citation type="submission" date="2018-08" db="EMBL/GenBank/DDBJ databases">
        <authorList>
            <person name="Laetsch R D."/>
            <person name="Stevens L."/>
            <person name="Kumar S."/>
            <person name="Blaxter L. M."/>
        </authorList>
    </citation>
    <scope>NUCLEOTIDE SEQUENCE [LARGE SCALE GENOMIC DNA]</scope>
</reference>
<name>A0A182EL03_ONCOC</name>
<dbReference type="EMBL" id="UYRW01003871">
    <property type="protein sequence ID" value="VDM91708.1"/>
    <property type="molecule type" value="Genomic_DNA"/>
</dbReference>
<sequence length="68" mass="7517">MNNQECNGESGSYKGNENLEDEGISNRSSEVVNNEMRAITEEFSTIGFYATGINKVVHDLCRPILGYA</sequence>
<evidence type="ECO:0000313" key="3">
    <source>
        <dbReference type="Proteomes" id="UP000271087"/>
    </source>
</evidence>
<gene>
    <name evidence="2" type="ORF">NOO_LOCUS8792</name>
</gene>
<evidence type="ECO:0000313" key="2">
    <source>
        <dbReference type="EMBL" id="VDM91708.1"/>
    </source>
</evidence>
<organism evidence="4">
    <name type="scientific">Onchocerca ochengi</name>
    <name type="common">Filarial nematode worm</name>
    <dbReference type="NCBI Taxonomy" id="42157"/>
    <lineage>
        <taxon>Eukaryota</taxon>
        <taxon>Metazoa</taxon>
        <taxon>Ecdysozoa</taxon>
        <taxon>Nematoda</taxon>
        <taxon>Chromadorea</taxon>
        <taxon>Rhabditida</taxon>
        <taxon>Spirurina</taxon>
        <taxon>Spiruromorpha</taxon>
        <taxon>Filarioidea</taxon>
        <taxon>Onchocercidae</taxon>
        <taxon>Onchocerca</taxon>
    </lineage>
</organism>
<feature type="compositionally biased region" description="Polar residues" evidence="1">
    <location>
        <begin position="1"/>
        <end position="15"/>
    </location>
</feature>
<keyword evidence="3" id="KW-1185">Reference proteome</keyword>
<accession>A0A182EL03</accession>
<reference evidence="4" key="1">
    <citation type="submission" date="2016-06" db="UniProtKB">
        <authorList>
            <consortium name="WormBaseParasite"/>
        </authorList>
    </citation>
    <scope>IDENTIFICATION</scope>
</reference>
<dbReference type="WBParaSite" id="nOo.2.0.1.t08792-RA">
    <property type="protein sequence ID" value="nOo.2.0.1.t08792-RA"/>
    <property type="gene ID" value="nOo.2.0.1.g08792"/>
</dbReference>